<keyword evidence="1" id="KW-0732">Signal</keyword>
<evidence type="ECO:0000313" key="2">
    <source>
        <dbReference type="EMBL" id="ACU93163.1"/>
    </source>
</evidence>
<gene>
    <name evidence="2" type="ordered locus">Coch_1618</name>
</gene>
<dbReference type="eggNOG" id="COG5184">
    <property type="taxonomic scope" value="Bacteria"/>
</dbReference>
<organism evidence="2 3">
    <name type="scientific">Capnocytophaga ochracea (strain ATCC 27872 / DSM 7271 / CCUG 9716 / JCM 12966 / NCTC 12371 / SS31 / VPI 2845)</name>
    <name type="common">Bacteroides ochraceus</name>
    <dbReference type="NCBI Taxonomy" id="521097"/>
    <lineage>
        <taxon>Bacteria</taxon>
        <taxon>Pseudomonadati</taxon>
        <taxon>Bacteroidota</taxon>
        <taxon>Flavobacteriia</taxon>
        <taxon>Flavobacteriales</taxon>
        <taxon>Flavobacteriaceae</taxon>
        <taxon>Capnocytophaga</taxon>
    </lineage>
</organism>
<dbReference type="KEGG" id="coc:Coch_1618"/>
<dbReference type="Gene3D" id="2.60.40.2810">
    <property type="match status" value="1"/>
</dbReference>
<dbReference type="RefSeq" id="WP_015782702.1">
    <property type="nucleotide sequence ID" value="NC_013162.1"/>
</dbReference>
<feature type="chain" id="PRO_5005668944" description="Gliding motility-associated C-terminal domain" evidence="1">
    <location>
        <begin position="26"/>
        <end position="2267"/>
    </location>
</feature>
<accession>C7M783</accession>
<dbReference type="Pfam" id="PF17963">
    <property type="entry name" value="Big_9"/>
    <property type="match status" value="1"/>
</dbReference>
<reference evidence="2 3" key="1">
    <citation type="journal article" date="2009" name="Stand. Genomic Sci.">
        <title>Complete genome sequence of Capnocytophaga ochracea type strain (VPI 2845).</title>
        <authorList>
            <person name="Mavrommatis K."/>
            <person name="Gronow S."/>
            <person name="Saunders E."/>
            <person name="Land M."/>
            <person name="Lapidus A."/>
            <person name="Copeland A."/>
            <person name="Glavina Del Rio T."/>
            <person name="Nolan M."/>
            <person name="Lucas S."/>
            <person name="Chen F."/>
            <person name="Tice H."/>
            <person name="Cheng J.F."/>
            <person name="Bruce D."/>
            <person name="Goodwin L."/>
            <person name="Pitluck S."/>
            <person name="Pati A."/>
            <person name="Ivanova N."/>
            <person name="Chen A."/>
            <person name="Palaniappan K."/>
            <person name="Chain P."/>
            <person name="Hauser L."/>
            <person name="Chang Y.J."/>
            <person name="Jeffries C.D."/>
            <person name="Brettin T."/>
            <person name="Detter J.C."/>
            <person name="Han C."/>
            <person name="Bristow J."/>
            <person name="Goker M."/>
            <person name="Rohde M."/>
            <person name="Eisen J.A."/>
            <person name="Markowitz V."/>
            <person name="Kyrpides N.C."/>
            <person name="Klenk H.P."/>
            <person name="Hugenholtz P."/>
        </authorList>
    </citation>
    <scope>NUCLEOTIDE SEQUENCE [LARGE SCALE GENOMIC DNA]</scope>
    <source>
        <strain evidence="3">ATCC 27872 / DSM 7271 / JCM 12966 / VPI 2845</strain>
    </source>
</reference>
<proteinExistence type="predicted"/>
<feature type="signal peptide" evidence="1">
    <location>
        <begin position="1"/>
        <end position="25"/>
    </location>
</feature>
<name>C7M783_CAPOD</name>
<keyword evidence="3" id="KW-1185">Reference proteome</keyword>
<sequence>MYKHLTIRLSLFILLFLFVKGQAQSCDENVLKGLERTRIYYHKEVTKDSNASFFIKNPLKGTTYSFIDKATGVAYSKLYTGMPEELTIEIPVGKVATEQSFIFRATNGDCAYQSLDNRDVNKRYYVITPNTQLKLSLSVEHEWCAHSGAVHMNMVGDDNANYNFFFKKPNGNFEQLAGHSYTSLDAGTYEVKAVNKNDNSKTYTQKVKIEKLTKHVDFQLSSVVDVCTGKIAIYVDTKKGKTGGSVDNSYPLFFTLLKNNVEIKNQTSPIFKDVEEGATYEVRVYDVCGTSGGNFSTQTYKVEKRLGVFKVINHTGFSPKANCPYMVSFTSELYVKDAREMVEKNLIPYPLAFTFEMTSPSNKVYHFSFVVNNKQELEENFTPTENSFYLRPLKLSNNNISYEVGKWKLKGTYTICGKQNIIPEAEKEVFLPITGVGIGIVQDDFATNCRNQKLVLTNSKSNQVQNLKNFYTVLENAPAGFDYQAAGFYKITTTNPLLQNKWVKFFENTDGKKTLLPAKFIEEGGDYKFKVVDECTNTTKDLSYTGYATSQGRFELKAKVYGTCSDPSGAPDNNSLWKEVVLERGNTTDGTITKVEIISYEKDSRFADYSALMPITLPIDITETYRSGEQQWRIKLPAGIYNVRWSGSCNKTETLKVQTGGPENTIFEWQDGCNPKLIVKRNTSYSLAEGIEYTLERYDTKENRWASVTYGYYGGDTFLDGKRDRFEFNIPSPQQGKYRVLRSIQPNSTNRLKECTRVVAEHEFTEGEMQQPRGVRMDCSAIGGTQKYHIVIIPQGGVPPYTYELSEAEIDGSTTNSVYQNNADNNFFINVDASKPQARYKFLVKDSCGKGKVYEETLSQIAPFAVQKNQEFYCVGSKGVLSVPQISGVSYQWYRNDQPTTVLSTSNQLIINNLTQADLDNTFSLKLTLTNITDPTVKSCIEQNLNGFDTIRFNTHTPYSQTYKAPIAVNRVECLEEKNNSVNNIYDVNKLFKDVPTSFEAGVSYDIIDKDGLISTTRMDYLGLKDMIKMSPALVGKHTFIYRIKSACGSVITQTEATLEVKTYKQIYATSINVCEATKTLAELETIIKNTNTGITASMFGNNFEFQWYPTSVDAINETNRITTPSLSLSEGNNQYYIKGKHIGDSFCFSSPAQVNIMRLSSSSKGDKTITLCEGTTITDLKKEIAKPSTSDVNKVAVYKGTTLLSNDDLLQTGIQYTYTYKVGTCETPSANINLTLTPITSILPVESLVVCDYEVENLSYYTTYAVVMNYLQTKYAGKTVKLYQSFGPYNIPQVQPTDKIFLNTDRFSYTLQEAGKCESVRQKIIVVADINRAIATTVAISVCEEDKVSAIRAKLIGDNIKIYKKLRTSSQNAVLSTEVNDNEDIDWTEGIEYFYTIKNTGDTCESRKERIYLSKSLGGKTLAQPVSLSLCNSNATIGDLKVALQGNEVKIYTLNAQNKYVEEAEATVLNAATTYYYTLRDIGKCVSEKAPITFTLLQRPVTPTVTQTTQSFCSNATIASLQPQGANIIWYATATSTTPLANTTPLVAGNTYYVAQRNGSCESARAVVNVIYSNTLSLTVPAPLTIACDDANIATTVGNWLNQATVTDTCGTATLTHNYTAVKPTDWCNTSIVTITFVGKDPLGNTVTKTSTIKVLQIDAVDDTHTGIINGANGANDVIDVLQNDRVGETQATTSNVQLTVVTPATGGTNVPTLNTATGKISVPAGTKSGTYTIQYKICHTENSITVCDTATITVKVGSTPIVAKADTYTITNGTSTTTTTGTVLDNDKLGTKTPTTTDVILTVVTTTTDVVGATKTPTLNNNGTVTVPSGTRSGTYQIVYSICERLNPDNCATATATVKVGSTPIVAKADTYTITNGTSTTTTTGTVLDNDKLGTKTPTTTDVILTVVTTTTDVVGATKTPTLKNNGTVTVPSGTKSGTYEIVYSICERLNPDNCATATATVKVFVPTVVTPTTIEAVNDGVTTITSIVGGTTPSVLTNDKLNGVPNPSISSVTLTWNTATPTGFTLNPNGTITVAPNTPVGIHTISYTICAVASPTVCSTASIVVTVSGTTTSTTPVLPIAVDDRSTTTINTPVVVNVLGNDTPNGATTPNVVATPANGTVVVNVDGSIEYRPNTNFEGTDTFVYKLCNTDGCASATVTVDVVNKIVPYNGMSVNGDGKNDYFHIGGIERYPNNVVRIYNRWGVKVFESEGYDNVTRVFRGISNGRVTIEQADKLPQGTYYYVIEYYDSNNNKESLVGWLYIKK</sequence>
<evidence type="ECO:0008006" key="4">
    <source>
        <dbReference type="Google" id="ProtNLM"/>
    </source>
</evidence>
<evidence type="ECO:0000313" key="3">
    <source>
        <dbReference type="Proteomes" id="UP000006650"/>
    </source>
</evidence>
<evidence type="ECO:0000256" key="1">
    <source>
        <dbReference type="SAM" id="SignalP"/>
    </source>
</evidence>
<dbReference type="HOGENOM" id="CLU_001206_0_0_10"/>
<dbReference type="Pfam" id="PF13585">
    <property type="entry name" value="CHU_C"/>
    <property type="match status" value="1"/>
</dbReference>
<dbReference type="STRING" id="521097.Coch_1618"/>
<protein>
    <recommendedName>
        <fullName evidence="4">Gliding motility-associated C-terminal domain</fullName>
    </recommendedName>
</protein>
<dbReference type="Proteomes" id="UP000006650">
    <property type="component" value="Chromosome"/>
</dbReference>
<dbReference type="GeneID" id="29675599"/>
<dbReference type="eggNOG" id="COG3210">
    <property type="taxonomic scope" value="Bacteria"/>
</dbReference>
<dbReference type="EMBL" id="CP001632">
    <property type="protein sequence ID" value="ACU93163.1"/>
    <property type="molecule type" value="Genomic_DNA"/>
</dbReference>